<dbReference type="AlphaFoldDB" id="A0AAN0JMQ9"/>
<sequence length="752" mass="84810">MVIANEKIQNWGGLANSIKDHVGVVIEPHPSFAKLELMAGISAGIKRKSSDEWEAENSLKKRKTDGSEHFTDLAEVIQLLRRHGYFGVSYYDLGLFLGLSSARMGVITKNNRNDAESCLRECLAKWLEKADDVQKKGGPTIYSLLSALRELGENAVADGIDMEMHPACKILSCHSAQNSLVTALPQLVLLLHAAKLIKEMILPTNIQGEALLIKIKEAVCIDYQKLEAFADILCKSTATAKIGNTIMKEYREVYCSDDFIQANDAVGLKIYLPMNVTSQFQSMRLKMGQTFFKVGSIMMNNPQSPTLDNIKYVLGAYDKTLRPQVAQCQDIHSILQLVCDNCQLDDISLLEFFVNEFNIEEAKPVIEEYKEAVEELKEMKLSQYLNKMVSHASPIECEIVTIFVDENVKEFILNDVKILSSAVFGNLSRHVRLNVVKFGNSFTITCSFPLILSEQLITAALNNIDVLKESKVKRLTIGYCTVYEVKDNSTPTTTEIDECTSSLSTSSGLSKQLMLSLSVELINSKEEVTALNEESITMKKEAESLKETLVASIAESKRFKKIAAETSQLLQEKVSLLAEHEEENENLKEIKELLEEQLALFQSEKDEIKQSESGSIVGTIAKHDKGYHQEENEDIPSKEAETTETLQSIHKTIQRRMAFEIESLKRELKQKDNEINEVRAESKKEIELLQEKITTMNLQQIKKDKQMKASPQEKNPLIFQDDIYGGITIDHPLIREIVQTHQFQRLKDIKKL</sequence>
<evidence type="ECO:0000313" key="3">
    <source>
        <dbReference type="Proteomes" id="UP000007879"/>
    </source>
</evidence>
<feature type="coiled-coil region" evidence="1">
    <location>
        <begin position="654"/>
        <end position="699"/>
    </location>
</feature>
<protein>
    <recommendedName>
        <fullName evidence="4">Death domain-containing protein</fullName>
    </recommendedName>
</protein>
<evidence type="ECO:0000256" key="1">
    <source>
        <dbReference type="SAM" id="Coils"/>
    </source>
</evidence>
<dbReference type="SUPFAM" id="SSF47986">
    <property type="entry name" value="DEATH domain"/>
    <property type="match status" value="1"/>
</dbReference>
<dbReference type="Gene3D" id="1.10.3210.10">
    <property type="entry name" value="Hypothetical protein af1432"/>
    <property type="match status" value="1"/>
</dbReference>
<dbReference type="InterPro" id="IPR011029">
    <property type="entry name" value="DEATH-like_dom_sf"/>
</dbReference>
<accession>A0AAN0JMQ9</accession>
<name>A0AAN0JMQ9_AMPQE</name>
<evidence type="ECO:0008006" key="4">
    <source>
        <dbReference type="Google" id="ProtNLM"/>
    </source>
</evidence>
<dbReference type="Proteomes" id="UP000007879">
    <property type="component" value="Unassembled WGS sequence"/>
</dbReference>
<dbReference type="KEGG" id="aqu:109586326"/>
<keyword evidence="3" id="KW-1185">Reference proteome</keyword>
<dbReference type="EnsemblMetazoa" id="XM_020002505.1">
    <property type="protein sequence ID" value="XP_019858064.1"/>
    <property type="gene ID" value="LOC109586326"/>
</dbReference>
<dbReference type="RefSeq" id="XP_019858064.1">
    <property type="nucleotide sequence ID" value="XM_020002505.1"/>
</dbReference>
<reference evidence="3" key="1">
    <citation type="journal article" date="2010" name="Nature">
        <title>The Amphimedon queenslandica genome and the evolution of animal complexity.</title>
        <authorList>
            <person name="Srivastava M."/>
            <person name="Simakov O."/>
            <person name="Chapman J."/>
            <person name="Fahey B."/>
            <person name="Gauthier M.E."/>
            <person name="Mitros T."/>
            <person name="Richards G.S."/>
            <person name="Conaco C."/>
            <person name="Dacre M."/>
            <person name="Hellsten U."/>
            <person name="Larroux C."/>
            <person name="Putnam N.H."/>
            <person name="Stanke M."/>
            <person name="Adamska M."/>
            <person name="Darling A."/>
            <person name="Degnan S.M."/>
            <person name="Oakley T.H."/>
            <person name="Plachetzki D.C."/>
            <person name="Zhai Y."/>
            <person name="Adamski M."/>
            <person name="Calcino A."/>
            <person name="Cummins S.F."/>
            <person name="Goodstein D.M."/>
            <person name="Harris C."/>
            <person name="Jackson D.J."/>
            <person name="Leys S.P."/>
            <person name="Shu S."/>
            <person name="Woodcroft B.J."/>
            <person name="Vervoort M."/>
            <person name="Kosik K.S."/>
            <person name="Manning G."/>
            <person name="Degnan B.M."/>
            <person name="Rokhsar D.S."/>
        </authorList>
    </citation>
    <scope>NUCLEOTIDE SEQUENCE [LARGE SCALE GENOMIC DNA]</scope>
</reference>
<reference evidence="2" key="2">
    <citation type="submission" date="2024-06" db="UniProtKB">
        <authorList>
            <consortium name="EnsemblMetazoa"/>
        </authorList>
    </citation>
    <scope>IDENTIFICATION</scope>
</reference>
<dbReference type="Gene3D" id="1.10.533.10">
    <property type="entry name" value="Death Domain, Fas"/>
    <property type="match status" value="1"/>
</dbReference>
<evidence type="ECO:0000313" key="2">
    <source>
        <dbReference type="EnsemblMetazoa" id="XP_019858064.1"/>
    </source>
</evidence>
<dbReference type="GeneID" id="109586326"/>
<feature type="coiled-coil region" evidence="1">
    <location>
        <begin position="528"/>
        <end position="611"/>
    </location>
</feature>
<keyword evidence="1" id="KW-0175">Coiled coil</keyword>
<dbReference type="CDD" id="cd01670">
    <property type="entry name" value="Death"/>
    <property type="match status" value="1"/>
</dbReference>
<proteinExistence type="predicted"/>
<organism evidence="2 3">
    <name type="scientific">Amphimedon queenslandica</name>
    <name type="common">Sponge</name>
    <dbReference type="NCBI Taxonomy" id="400682"/>
    <lineage>
        <taxon>Eukaryota</taxon>
        <taxon>Metazoa</taxon>
        <taxon>Porifera</taxon>
        <taxon>Demospongiae</taxon>
        <taxon>Heteroscleromorpha</taxon>
        <taxon>Haplosclerida</taxon>
        <taxon>Niphatidae</taxon>
        <taxon>Amphimedon</taxon>
    </lineage>
</organism>